<dbReference type="eggNOG" id="COG4249">
    <property type="taxonomic scope" value="Bacteria"/>
</dbReference>
<dbReference type="Proteomes" id="UP000030518">
    <property type="component" value="Unassembled WGS sequence"/>
</dbReference>
<dbReference type="OrthoDB" id="6194308at2"/>
<dbReference type="RefSeq" id="WP_036164806.1">
    <property type="nucleotide sequence ID" value="NZ_JRKJ01000002.1"/>
</dbReference>
<name>A0A0A2X5A3_9GAMM</name>
<accession>A0A0A2X5A3</accession>
<comment type="caution">
    <text evidence="1">The sequence shown here is derived from an EMBL/GenBank/DDBJ whole genome shotgun (WGS) entry which is preliminary data.</text>
</comment>
<sequence length="302" mass="33720">MPQMSWTTRWESWRELMGRPRTPQRRRVEAFLQKHPALLYWGDSWFSTPLYLNLARQSLLRITGMAMVVGKPGATASDLFAPRNVDSMIDRINGSPFDVLCLSAGGNDQLSERLATSFAAWQPPHARPKITAQAAFDLLMQAGGFAPVLASYTRVLDAVRRKVVPARPTFRVVGHTYAPLQRIGAAADLTVENIGLIAWIKDDIGPWLWKPMQHVLIDVGEGKAFADLLLFDGFRDQVLEPLSHTFAGLFSYADFESFLPARKPSFWYDEIHPTEAGFAQLAAPFNNAVRSALPPVKWGAVE</sequence>
<proteinExistence type="predicted"/>
<dbReference type="GO" id="GO:0016788">
    <property type="term" value="F:hydrolase activity, acting on ester bonds"/>
    <property type="evidence" value="ECO:0007669"/>
    <property type="project" value="UniProtKB-ARBA"/>
</dbReference>
<dbReference type="Gene3D" id="3.40.50.1110">
    <property type="entry name" value="SGNH hydrolase"/>
    <property type="match status" value="1"/>
</dbReference>
<dbReference type="InterPro" id="IPR036514">
    <property type="entry name" value="SGNH_hydro_sf"/>
</dbReference>
<dbReference type="PATRIC" id="fig|1300345.3.peg.307"/>
<dbReference type="AlphaFoldDB" id="A0A0A2X5A3"/>
<dbReference type="SUPFAM" id="SSF52266">
    <property type="entry name" value="SGNH hydrolase"/>
    <property type="match status" value="1"/>
</dbReference>
<protein>
    <submittedName>
        <fullName evidence="1">Peptidase C14, caspase catalytic subunit p20</fullName>
    </submittedName>
</protein>
<keyword evidence="2" id="KW-1185">Reference proteome</keyword>
<dbReference type="EMBL" id="JRKJ01000002">
    <property type="protein sequence ID" value="KGQ20449.1"/>
    <property type="molecule type" value="Genomic_DNA"/>
</dbReference>
<evidence type="ECO:0000313" key="2">
    <source>
        <dbReference type="Proteomes" id="UP000030518"/>
    </source>
</evidence>
<gene>
    <name evidence="1" type="ORF">LF41_986</name>
</gene>
<evidence type="ECO:0000313" key="1">
    <source>
        <dbReference type="EMBL" id="KGQ20449.1"/>
    </source>
</evidence>
<organism evidence="1 2">
    <name type="scientific">Lysobacter dokdonensis DS-58</name>
    <dbReference type="NCBI Taxonomy" id="1300345"/>
    <lineage>
        <taxon>Bacteria</taxon>
        <taxon>Pseudomonadati</taxon>
        <taxon>Pseudomonadota</taxon>
        <taxon>Gammaproteobacteria</taxon>
        <taxon>Lysobacterales</taxon>
        <taxon>Lysobacteraceae</taxon>
        <taxon>Noviluteimonas</taxon>
    </lineage>
</organism>
<reference evidence="1 2" key="1">
    <citation type="submission" date="2014-09" db="EMBL/GenBank/DDBJ databases">
        <title>Genome sequences of Lysobacter dokdonensis DS-58.</title>
        <authorList>
            <person name="Kim J.F."/>
            <person name="Kwak M.-J."/>
        </authorList>
    </citation>
    <scope>NUCLEOTIDE SEQUENCE [LARGE SCALE GENOMIC DNA]</scope>
    <source>
        <strain evidence="1 2">DS-58</strain>
    </source>
</reference>